<keyword evidence="3 10" id="KW-0812">Transmembrane</keyword>
<dbReference type="NCBIfam" id="NF009731">
    <property type="entry name" value="PRK13254.1-5"/>
    <property type="match status" value="1"/>
</dbReference>
<keyword evidence="6 10" id="KW-0735">Signal-anchor</keyword>
<dbReference type="Proteomes" id="UP001262410">
    <property type="component" value="Unassembled WGS sequence"/>
</dbReference>
<comment type="function">
    <text evidence="10">Heme chaperone required for the biogenesis of c-type cytochromes. Transiently binds heme delivered by CcmC and transfers the heme to apo-cytochromes in a process facilitated by CcmF and CcmH.</text>
</comment>
<evidence type="ECO:0000256" key="1">
    <source>
        <dbReference type="ARBA" id="ARBA00004370"/>
    </source>
</evidence>
<organism evidence="13 14">
    <name type="scientific">Inquilinus ginsengisoli</name>
    <dbReference type="NCBI Taxonomy" id="363840"/>
    <lineage>
        <taxon>Bacteria</taxon>
        <taxon>Pseudomonadati</taxon>
        <taxon>Pseudomonadota</taxon>
        <taxon>Alphaproteobacteria</taxon>
        <taxon>Rhodospirillales</taxon>
        <taxon>Rhodospirillaceae</taxon>
        <taxon>Inquilinus</taxon>
    </lineage>
</organism>
<feature type="chain" id="PRO_5045724460" description="Cytochrome c-type biogenesis protein CcmE" evidence="12">
    <location>
        <begin position="26"/>
        <end position="171"/>
    </location>
</feature>
<evidence type="ECO:0000256" key="9">
    <source>
        <dbReference type="ARBA" id="ARBA00023136"/>
    </source>
</evidence>
<dbReference type="PANTHER" id="PTHR34128">
    <property type="entry name" value="CYTOCHROME C-TYPE BIOGENESIS PROTEIN CCME HOMOLOG, MITOCHONDRIAL"/>
    <property type="match status" value="1"/>
</dbReference>
<keyword evidence="5 10" id="KW-0201">Cytochrome c-type biogenesis</keyword>
<feature type="topological domain" description="Extracellular" evidence="10">
    <location>
        <begin position="29"/>
        <end position="171"/>
    </location>
</feature>
<feature type="topological domain" description="Cytoplasmic" evidence="10">
    <location>
        <begin position="1"/>
        <end position="7"/>
    </location>
</feature>
<dbReference type="NCBIfam" id="NF009727">
    <property type="entry name" value="PRK13254.1-1"/>
    <property type="match status" value="1"/>
</dbReference>
<dbReference type="HAMAP" id="MF_01959">
    <property type="entry name" value="CcmE"/>
    <property type="match status" value="1"/>
</dbReference>
<evidence type="ECO:0000256" key="6">
    <source>
        <dbReference type="ARBA" id="ARBA00022968"/>
    </source>
</evidence>
<sequence>MTRKRRRLMLLGLAALGLCTASALALSAFQDNLLFFYSPSELHAGKVAEGQRFRLGGLVVKGSLQHLPDGHTITFTVTDTAYDVAVRYGGIVPDLFREGQGVVAHGRVAPDGTFMADELLAKHDEKYMPPEVAKALQDAGHPSAPGASGKPAVSADATPANAPPANAMVAQ</sequence>
<evidence type="ECO:0000256" key="8">
    <source>
        <dbReference type="ARBA" id="ARBA00023004"/>
    </source>
</evidence>
<gene>
    <name evidence="10" type="primary">ccmE</name>
    <name evidence="10" type="synonym">cycJ</name>
    <name evidence="13" type="ORF">E9232_002148</name>
</gene>
<comment type="similarity">
    <text evidence="10">Belongs to the CcmE/CycJ family.</text>
</comment>
<proteinExistence type="inferred from homology"/>
<evidence type="ECO:0000256" key="10">
    <source>
        <dbReference type="HAMAP-Rule" id="MF_01959"/>
    </source>
</evidence>
<protein>
    <recommendedName>
        <fullName evidence="10">Cytochrome c-type biogenesis protein CcmE</fullName>
    </recommendedName>
    <alternativeName>
        <fullName evidence="10">Cytochrome c maturation protein E</fullName>
    </alternativeName>
    <alternativeName>
        <fullName evidence="10">Heme chaperone CcmE</fullName>
    </alternativeName>
</protein>
<accession>A0ABU1JLZ6</accession>
<keyword evidence="9 10" id="KW-0472">Membrane</keyword>
<keyword evidence="7 10" id="KW-1133">Transmembrane helix</keyword>
<evidence type="ECO:0000256" key="12">
    <source>
        <dbReference type="SAM" id="SignalP"/>
    </source>
</evidence>
<keyword evidence="12" id="KW-0732">Signal</keyword>
<keyword evidence="2 10" id="KW-0349">Heme</keyword>
<evidence type="ECO:0000256" key="11">
    <source>
        <dbReference type="SAM" id="MobiDB-lite"/>
    </source>
</evidence>
<evidence type="ECO:0000256" key="7">
    <source>
        <dbReference type="ARBA" id="ARBA00022989"/>
    </source>
</evidence>
<dbReference type="InterPro" id="IPR012340">
    <property type="entry name" value="NA-bd_OB-fold"/>
</dbReference>
<feature type="region of interest" description="Disordered" evidence="11">
    <location>
        <begin position="136"/>
        <end position="171"/>
    </location>
</feature>
<keyword evidence="14" id="KW-1185">Reference proteome</keyword>
<name>A0ABU1JLZ6_9PROT</name>
<dbReference type="InterPro" id="IPR004329">
    <property type="entry name" value="CcmE"/>
</dbReference>
<comment type="subcellular location">
    <subcellularLocation>
        <location evidence="10">Cell membrane</location>
        <topology evidence="10">Single-pass type II membrane protein</topology>
    </subcellularLocation>
    <subcellularLocation>
        <location evidence="1">Membrane</location>
    </subcellularLocation>
</comment>
<evidence type="ECO:0000313" key="13">
    <source>
        <dbReference type="EMBL" id="MDR6289633.1"/>
    </source>
</evidence>
<dbReference type="EMBL" id="JAVDPW010000003">
    <property type="protein sequence ID" value="MDR6289633.1"/>
    <property type="molecule type" value="Genomic_DNA"/>
</dbReference>
<evidence type="ECO:0000313" key="14">
    <source>
        <dbReference type="Proteomes" id="UP001262410"/>
    </source>
</evidence>
<evidence type="ECO:0000256" key="2">
    <source>
        <dbReference type="ARBA" id="ARBA00022617"/>
    </source>
</evidence>
<feature type="binding site" description="axial binding residue" evidence="10">
    <location>
        <position position="127"/>
    </location>
    <ligand>
        <name>heme</name>
        <dbReference type="ChEBI" id="CHEBI:30413"/>
    </ligand>
    <ligandPart>
        <name>Fe</name>
        <dbReference type="ChEBI" id="CHEBI:18248"/>
    </ligandPart>
</feature>
<dbReference type="NCBIfam" id="NF009729">
    <property type="entry name" value="PRK13254.1-3"/>
    <property type="match status" value="1"/>
</dbReference>
<dbReference type="PANTHER" id="PTHR34128:SF2">
    <property type="entry name" value="CYTOCHROME C-TYPE BIOGENESIS PROTEIN CCME HOMOLOG, MITOCHONDRIAL"/>
    <property type="match status" value="1"/>
</dbReference>
<dbReference type="Gene3D" id="2.40.50.140">
    <property type="entry name" value="Nucleic acid-binding proteins"/>
    <property type="match status" value="1"/>
</dbReference>
<keyword evidence="10" id="KW-1003">Cell membrane</keyword>
<keyword evidence="8 10" id="KW-0408">Iron</keyword>
<evidence type="ECO:0000256" key="4">
    <source>
        <dbReference type="ARBA" id="ARBA00022723"/>
    </source>
</evidence>
<dbReference type="SUPFAM" id="SSF82093">
    <property type="entry name" value="Heme chaperone CcmE"/>
    <property type="match status" value="1"/>
</dbReference>
<feature type="signal peptide" evidence="12">
    <location>
        <begin position="1"/>
        <end position="25"/>
    </location>
</feature>
<comment type="caution">
    <text evidence="13">The sequence shown here is derived from an EMBL/GenBank/DDBJ whole genome shotgun (WGS) entry which is preliminary data.</text>
</comment>
<evidence type="ECO:0000256" key="3">
    <source>
        <dbReference type="ARBA" id="ARBA00022692"/>
    </source>
</evidence>
<dbReference type="RefSeq" id="WP_309793914.1">
    <property type="nucleotide sequence ID" value="NZ_JAVDPW010000003.1"/>
</dbReference>
<reference evidence="13 14" key="1">
    <citation type="submission" date="2023-07" db="EMBL/GenBank/DDBJ databases">
        <title>Sorghum-associated microbial communities from plants grown in Nebraska, USA.</title>
        <authorList>
            <person name="Schachtman D."/>
        </authorList>
    </citation>
    <scope>NUCLEOTIDE SEQUENCE [LARGE SCALE GENOMIC DNA]</scope>
    <source>
        <strain evidence="13 14">584</strain>
    </source>
</reference>
<feature type="binding site" description="covalent" evidence="10">
    <location>
        <position position="123"/>
    </location>
    <ligand>
        <name>heme</name>
        <dbReference type="ChEBI" id="CHEBI:30413"/>
    </ligand>
</feature>
<evidence type="ECO:0000256" key="5">
    <source>
        <dbReference type="ARBA" id="ARBA00022748"/>
    </source>
</evidence>
<dbReference type="InterPro" id="IPR036127">
    <property type="entry name" value="CcmE-like_sf"/>
</dbReference>
<dbReference type="Pfam" id="PF03100">
    <property type="entry name" value="CcmE"/>
    <property type="match status" value="1"/>
</dbReference>
<feature type="compositionally biased region" description="Low complexity" evidence="11">
    <location>
        <begin position="155"/>
        <end position="171"/>
    </location>
</feature>
<keyword evidence="4 10" id="KW-0479">Metal-binding</keyword>